<organism evidence="11 12">
    <name type="scientific">Marinospirillum alkalitolerans</name>
    <dbReference type="NCBI Taxonomy" id="3123374"/>
    <lineage>
        <taxon>Bacteria</taxon>
        <taxon>Pseudomonadati</taxon>
        <taxon>Pseudomonadota</taxon>
        <taxon>Gammaproteobacteria</taxon>
        <taxon>Oceanospirillales</taxon>
        <taxon>Oceanospirillaceae</taxon>
        <taxon>Marinospirillum</taxon>
    </lineage>
</organism>
<dbReference type="SUPFAM" id="SSF50249">
    <property type="entry name" value="Nucleic acid-binding proteins"/>
    <property type="match status" value="1"/>
</dbReference>
<comment type="function">
    <text evidence="1 8">Involved in DNA repair and RecF pathway recombination.</text>
</comment>
<dbReference type="InterPro" id="IPR003717">
    <property type="entry name" value="RecO"/>
</dbReference>
<dbReference type="Gene3D" id="2.40.50.140">
    <property type="entry name" value="Nucleic acid-binding proteins"/>
    <property type="match status" value="1"/>
</dbReference>
<dbReference type="HAMAP" id="MF_00201">
    <property type="entry name" value="RecO"/>
    <property type="match status" value="1"/>
</dbReference>
<dbReference type="Gene3D" id="1.20.1440.120">
    <property type="entry name" value="Recombination protein O, C-terminal domain"/>
    <property type="match status" value="1"/>
</dbReference>
<evidence type="ECO:0000313" key="12">
    <source>
        <dbReference type="Proteomes" id="UP001621714"/>
    </source>
</evidence>
<reference evidence="11 12" key="1">
    <citation type="submission" date="2024-02" db="EMBL/GenBank/DDBJ databases">
        <title>Marinospirillum sp. MEB 164 isolated from Lonar lake sediment.</title>
        <authorList>
            <person name="Joshi A."/>
            <person name="Thite S."/>
        </authorList>
    </citation>
    <scope>NUCLEOTIDE SEQUENCE [LARGE SCALE GENOMIC DNA]</scope>
    <source>
        <strain evidence="11 12">MEB164</strain>
    </source>
</reference>
<evidence type="ECO:0000259" key="10">
    <source>
        <dbReference type="Pfam" id="PF11967"/>
    </source>
</evidence>
<feature type="compositionally biased region" description="Polar residues" evidence="9">
    <location>
        <begin position="244"/>
        <end position="254"/>
    </location>
</feature>
<evidence type="ECO:0000256" key="6">
    <source>
        <dbReference type="ARBA" id="ARBA00023204"/>
    </source>
</evidence>
<evidence type="ECO:0000313" key="11">
    <source>
        <dbReference type="EMBL" id="MFK7161110.1"/>
    </source>
</evidence>
<evidence type="ECO:0000256" key="4">
    <source>
        <dbReference type="ARBA" id="ARBA00022763"/>
    </source>
</evidence>
<accession>A0ABW8PXT6</accession>
<keyword evidence="5 8" id="KW-0233">DNA recombination</keyword>
<keyword evidence="12" id="KW-1185">Reference proteome</keyword>
<name>A0ABW8PXT6_9GAMM</name>
<gene>
    <name evidence="8 11" type="primary">recO</name>
    <name evidence="11" type="ORF">V6U78_08685</name>
</gene>
<dbReference type="InterPro" id="IPR012340">
    <property type="entry name" value="NA-bd_OB-fold"/>
</dbReference>
<dbReference type="EMBL" id="JBANFI010000004">
    <property type="protein sequence ID" value="MFK7161110.1"/>
    <property type="molecule type" value="Genomic_DNA"/>
</dbReference>
<dbReference type="Proteomes" id="UP001621714">
    <property type="component" value="Unassembled WGS sequence"/>
</dbReference>
<dbReference type="InterPro" id="IPR042242">
    <property type="entry name" value="RecO_C"/>
</dbReference>
<protein>
    <recommendedName>
        <fullName evidence="3 8">DNA repair protein RecO</fullName>
    </recommendedName>
    <alternativeName>
        <fullName evidence="7 8">Recombination protein O</fullName>
    </alternativeName>
</protein>
<comment type="similarity">
    <text evidence="2 8">Belongs to the RecO family.</text>
</comment>
<keyword evidence="6 8" id="KW-0234">DNA repair</keyword>
<dbReference type="Pfam" id="PF02565">
    <property type="entry name" value="RecO_C"/>
    <property type="match status" value="1"/>
</dbReference>
<evidence type="ECO:0000256" key="5">
    <source>
        <dbReference type="ARBA" id="ARBA00023172"/>
    </source>
</evidence>
<dbReference type="Pfam" id="PF11967">
    <property type="entry name" value="RecO_N"/>
    <property type="match status" value="1"/>
</dbReference>
<dbReference type="NCBIfam" id="TIGR00613">
    <property type="entry name" value="reco"/>
    <property type="match status" value="1"/>
</dbReference>
<dbReference type="PANTHER" id="PTHR33991:SF1">
    <property type="entry name" value="DNA REPAIR PROTEIN RECO"/>
    <property type="match status" value="1"/>
</dbReference>
<dbReference type="RefSeq" id="WP_405339469.1">
    <property type="nucleotide sequence ID" value="NZ_JBANFI010000004.1"/>
</dbReference>
<comment type="caution">
    <text evidence="11">The sequence shown here is derived from an EMBL/GenBank/DDBJ whole genome shotgun (WGS) entry which is preliminary data.</text>
</comment>
<feature type="domain" description="DNA replication/recombination mediator RecO N-terminal" evidence="10">
    <location>
        <begin position="10"/>
        <end position="77"/>
    </location>
</feature>
<proteinExistence type="inferred from homology"/>
<evidence type="ECO:0000256" key="7">
    <source>
        <dbReference type="ARBA" id="ARBA00033409"/>
    </source>
</evidence>
<feature type="region of interest" description="Disordered" evidence="9">
    <location>
        <begin position="243"/>
        <end position="271"/>
    </location>
</feature>
<evidence type="ECO:0000256" key="9">
    <source>
        <dbReference type="SAM" id="MobiDB-lite"/>
    </source>
</evidence>
<evidence type="ECO:0000256" key="3">
    <source>
        <dbReference type="ARBA" id="ARBA00021310"/>
    </source>
</evidence>
<evidence type="ECO:0000256" key="2">
    <source>
        <dbReference type="ARBA" id="ARBA00007452"/>
    </source>
</evidence>
<dbReference type="PANTHER" id="PTHR33991">
    <property type="entry name" value="DNA REPAIR PROTEIN RECO"/>
    <property type="match status" value="1"/>
</dbReference>
<keyword evidence="4 8" id="KW-0227">DNA damage</keyword>
<evidence type="ECO:0000256" key="8">
    <source>
        <dbReference type="HAMAP-Rule" id="MF_00201"/>
    </source>
</evidence>
<sequence>MSTPASDLDAAWLLHQRPYRETSALAWFLTLDHGRVDLVVRGVRSRQSRYRALLQPFTPLHLSWRGRGQLTNLHLLEASGSPLWFHGEPLVCALYANELLSRLLPADLPCPAIFREYSLLLHLLTETEQREPALRRLELALLAFLDQDLPQTDRDGQPLRPEIFYSWVHEQGWQPVHQEASASTPLVLDGASLLAILKDDWRAPATRLAAKKWTRWRLQPLLGSRPLQSRALFYQLASSAGRATHQTEQTQARQTPAEHKPWPAAALGSSQ</sequence>
<dbReference type="InterPro" id="IPR022572">
    <property type="entry name" value="DNA_rep/recomb_RecO_N"/>
</dbReference>
<evidence type="ECO:0000256" key="1">
    <source>
        <dbReference type="ARBA" id="ARBA00003065"/>
    </source>
</evidence>